<dbReference type="AlphaFoldDB" id="A0AAV8VY59"/>
<evidence type="ECO:0000256" key="7">
    <source>
        <dbReference type="ARBA" id="ARBA00023180"/>
    </source>
</evidence>
<name>A0AAV8VY59_9CUCU</name>
<feature type="coiled-coil region" evidence="9">
    <location>
        <begin position="511"/>
        <end position="552"/>
    </location>
</feature>
<keyword evidence="8" id="KW-0807">Transducer</keyword>
<evidence type="ECO:0000313" key="13">
    <source>
        <dbReference type="Proteomes" id="UP001159042"/>
    </source>
</evidence>
<feature type="transmembrane region" description="Helical" evidence="10">
    <location>
        <begin position="466"/>
        <end position="486"/>
    </location>
</feature>
<keyword evidence="6" id="KW-0675">Receptor</keyword>
<organism evidence="12 13">
    <name type="scientific">Exocentrus adspersus</name>
    <dbReference type="NCBI Taxonomy" id="1586481"/>
    <lineage>
        <taxon>Eukaryota</taxon>
        <taxon>Metazoa</taxon>
        <taxon>Ecdysozoa</taxon>
        <taxon>Arthropoda</taxon>
        <taxon>Hexapoda</taxon>
        <taxon>Insecta</taxon>
        <taxon>Pterygota</taxon>
        <taxon>Neoptera</taxon>
        <taxon>Endopterygota</taxon>
        <taxon>Coleoptera</taxon>
        <taxon>Polyphaga</taxon>
        <taxon>Cucujiformia</taxon>
        <taxon>Chrysomeloidea</taxon>
        <taxon>Cerambycidae</taxon>
        <taxon>Lamiinae</taxon>
        <taxon>Acanthocinini</taxon>
        <taxon>Exocentrus</taxon>
    </lineage>
</organism>
<dbReference type="Pfam" id="PF00003">
    <property type="entry name" value="7tm_3"/>
    <property type="match status" value="1"/>
</dbReference>
<evidence type="ECO:0000256" key="6">
    <source>
        <dbReference type="ARBA" id="ARBA00023170"/>
    </source>
</evidence>
<dbReference type="GO" id="GO:0007214">
    <property type="term" value="P:gamma-aminobutyric acid signaling pathway"/>
    <property type="evidence" value="ECO:0007669"/>
    <property type="project" value="TreeGrafter"/>
</dbReference>
<dbReference type="InterPro" id="IPR028082">
    <property type="entry name" value="Peripla_BP_I"/>
</dbReference>
<comment type="caution">
    <text evidence="12">The sequence shown here is derived from an EMBL/GenBank/DDBJ whole genome shotgun (WGS) entry which is preliminary data.</text>
</comment>
<feature type="domain" description="G-protein coupled receptors family 3 profile" evidence="11">
    <location>
        <begin position="232"/>
        <end position="508"/>
    </location>
</feature>
<evidence type="ECO:0000256" key="1">
    <source>
        <dbReference type="ARBA" id="ARBA00004141"/>
    </source>
</evidence>
<dbReference type="GO" id="GO:0038039">
    <property type="term" value="C:G protein-coupled receptor heterodimeric complex"/>
    <property type="evidence" value="ECO:0007669"/>
    <property type="project" value="TreeGrafter"/>
</dbReference>
<keyword evidence="3 10" id="KW-1133">Transmembrane helix</keyword>
<dbReference type="InterPro" id="IPR017978">
    <property type="entry name" value="GPCR_3_C"/>
</dbReference>
<dbReference type="Pfam" id="PF01094">
    <property type="entry name" value="ANF_receptor"/>
    <property type="match status" value="1"/>
</dbReference>
<dbReference type="GO" id="GO:0004965">
    <property type="term" value="F:G protein-coupled GABA receptor activity"/>
    <property type="evidence" value="ECO:0007669"/>
    <property type="project" value="InterPro"/>
</dbReference>
<dbReference type="PRINTS" id="PR01177">
    <property type="entry name" value="GABAB1RECPTR"/>
</dbReference>
<dbReference type="FunFam" id="3.40.50.2300:FF:000379">
    <property type="entry name" value="Gamma-aminobutyric acid B receptor"/>
    <property type="match status" value="1"/>
</dbReference>
<keyword evidence="7" id="KW-0325">Glycoprotein</keyword>
<feature type="transmembrane region" description="Helical" evidence="10">
    <location>
        <begin position="339"/>
        <end position="362"/>
    </location>
</feature>
<feature type="transmembrane region" description="Helical" evidence="10">
    <location>
        <begin position="441"/>
        <end position="460"/>
    </location>
</feature>
<evidence type="ECO:0000256" key="9">
    <source>
        <dbReference type="SAM" id="Coils"/>
    </source>
</evidence>
<evidence type="ECO:0000259" key="11">
    <source>
        <dbReference type="PROSITE" id="PS50259"/>
    </source>
</evidence>
<keyword evidence="5 10" id="KW-0472">Membrane</keyword>
<evidence type="ECO:0000313" key="12">
    <source>
        <dbReference type="EMBL" id="KAJ8919050.1"/>
    </source>
</evidence>
<feature type="transmembrane region" description="Helical" evidence="10">
    <location>
        <begin position="296"/>
        <end position="318"/>
    </location>
</feature>
<dbReference type="InterPro" id="IPR002455">
    <property type="entry name" value="GPCR3_GABA-B"/>
</dbReference>
<dbReference type="InterPro" id="IPR002456">
    <property type="entry name" value="GPCR_3_GABA_rcpt_B1"/>
</dbReference>
<keyword evidence="13" id="KW-1185">Reference proteome</keyword>
<keyword evidence="9" id="KW-0175">Coiled coil</keyword>
<dbReference type="CDD" id="cd15291">
    <property type="entry name" value="7tmC_GABA-B-R1"/>
    <property type="match status" value="1"/>
</dbReference>
<evidence type="ECO:0000256" key="4">
    <source>
        <dbReference type="ARBA" id="ARBA00023040"/>
    </source>
</evidence>
<gene>
    <name evidence="12" type="ORF">NQ315_016956</name>
</gene>
<dbReference type="EMBL" id="JANEYG010000021">
    <property type="protein sequence ID" value="KAJ8919050.1"/>
    <property type="molecule type" value="Genomic_DNA"/>
</dbReference>
<dbReference type="Gene3D" id="3.40.50.2300">
    <property type="match status" value="2"/>
</dbReference>
<keyword evidence="4" id="KW-0297">G-protein coupled receptor</keyword>
<dbReference type="PANTHER" id="PTHR10519">
    <property type="entry name" value="GABA-B RECEPTOR"/>
    <property type="match status" value="1"/>
</dbReference>
<dbReference type="PANTHER" id="PTHR10519:SF77">
    <property type="entry name" value="GAMMA-AMINOBUTYRIC ACID TYPE B RECEPTOR SUBUNIT 1"/>
    <property type="match status" value="1"/>
</dbReference>
<protein>
    <recommendedName>
        <fullName evidence="11">G-protein coupled receptors family 3 profile domain-containing protein</fullName>
    </recommendedName>
</protein>
<evidence type="ECO:0000256" key="5">
    <source>
        <dbReference type="ARBA" id="ARBA00023136"/>
    </source>
</evidence>
<proteinExistence type="predicted"/>
<sequence>MQSKIAKKIFTRNYFTALIQFRSILISWYEDNWFKVNIEKEGLDCTVEQMELAAEGHLTTEALMWNRNSNERTISGMTSDEFRERLHEVLRKEGYDIDKRLPEGYQEAPLAYDAVWSVALAFNKTMDRLHKYGKSLKEFNYNNKEIADDIYSAINSTQFLGVSGFVAFSSQGDRIALTQIEQLIKGKYEILGHYDTQADNLTWFNKEIWRGGKVPQDRTIIRRVLRTVSLPLFICMCIISSIGIIVATGLIGFNIWNKHRRVIQSSHPVCNTIMLFGIIVCLTAVFLLGLDGRFTRAWLLTTGFTLSFGAMFSKVWRVHRLTTKAKSDPKVRTKKVQPWKLYSMVSGLLLVDVVIMLAWQLLDPLQRRIELFPLEAPLSALDDAQIRPELEHCESHNNNVWLSVIYAYKGLVLIFGLFLAYETRSLKVKQINDSRYVGMSIYNVVILCLITAPVTMVIASQQDASFAFVSLAIVFCCFLSMALIFVPKVIEVIRHPRDKAESKYNPDMGVSKEDEEKYQKLLAENEDLQRLITQKEEKIKLLRERLAEKEALVGKGGSGGLTPSAITQGKDTLIVADFITDAGTSDSAFGGGISVYTRSSRCSQSDIDFSESYL</sequence>
<accession>A0AAV8VY59</accession>
<evidence type="ECO:0000256" key="10">
    <source>
        <dbReference type="SAM" id="Phobius"/>
    </source>
</evidence>
<dbReference type="InterPro" id="IPR001828">
    <property type="entry name" value="ANF_lig-bd_rcpt"/>
</dbReference>
<comment type="subcellular location">
    <subcellularLocation>
        <location evidence="1">Membrane</location>
        <topology evidence="1">Multi-pass membrane protein</topology>
    </subcellularLocation>
</comment>
<dbReference type="PRINTS" id="PR01176">
    <property type="entry name" value="GABABRECEPTR"/>
</dbReference>
<reference evidence="12 13" key="1">
    <citation type="journal article" date="2023" name="Insect Mol. Biol.">
        <title>Genome sequencing provides insights into the evolution of gene families encoding plant cell wall-degrading enzymes in longhorned beetles.</title>
        <authorList>
            <person name="Shin N.R."/>
            <person name="Okamura Y."/>
            <person name="Kirsch R."/>
            <person name="Pauchet Y."/>
        </authorList>
    </citation>
    <scope>NUCLEOTIDE SEQUENCE [LARGE SCALE GENOMIC DNA]</scope>
    <source>
        <strain evidence="12">EAD_L_NR</strain>
    </source>
</reference>
<dbReference type="PROSITE" id="PS50259">
    <property type="entry name" value="G_PROTEIN_RECEP_F3_4"/>
    <property type="match status" value="1"/>
</dbReference>
<evidence type="ECO:0000256" key="3">
    <source>
        <dbReference type="ARBA" id="ARBA00022989"/>
    </source>
</evidence>
<dbReference type="SUPFAM" id="SSF53822">
    <property type="entry name" value="Periplasmic binding protein-like I"/>
    <property type="match status" value="1"/>
</dbReference>
<evidence type="ECO:0000256" key="2">
    <source>
        <dbReference type="ARBA" id="ARBA00022692"/>
    </source>
</evidence>
<evidence type="ECO:0000256" key="8">
    <source>
        <dbReference type="ARBA" id="ARBA00023224"/>
    </source>
</evidence>
<keyword evidence="2 10" id="KW-0812">Transmembrane</keyword>
<feature type="transmembrane region" description="Helical" evidence="10">
    <location>
        <begin position="268"/>
        <end position="290"/>
    </location>
</feature>
<feature type="transmembrane region" description="Helical" evidence="10">
    <location>
        <begin position="400"/>
        <end position="421"/>
    </location>
</feature>
<feature type="transmembrane region" description="Helical" evidence="10">
    <location>
        <begin position="230"/>
        <end position="256"/>
    </location>
</feature>
<dbReference type="Proteomes" id="UP001159042">
    <property type="component" value="Unassembled WGS sequence"/>
</dbReference>